<organism evidence="2 3">
    <name type="scientific">Salinicola acroporae</name>
    <dbReference type="NCBI Taxonomy" id="1541440"/>
    <lineage>
        <taxon>Bacteria</taxon>
        <taxon>Pseudomonadati</taxon>
        <taxon>Pseudomonadota</taxon>
        <taxon>Gammaproteobacteria</taxon>
        <taxon>Oceanospirillales</taxon>
        <taxon>Halomonadaceae</taxon>
        <taxon>Salinicola</taxon>
    </lineage>
</organism>
<reference evidence="2" key="1">
    <citation type="journal article" date="2015" name="Antonie Van Leeuwenhoek">
        <title>Comparative 16S rRNA signatures and multilocus sequence analysis for the genus Salinicola and description of Salinicola acroporae sp. nov., isolated from coral Acropora digitifera.</title>
        <authorList>
            <person name="Lepcha R.T."/>
            <person name="Poddar A."/>
            <person name="Schumann P."/>
            <person name="Das S.K."/>
        </authorList>
    </citation>
    <scope>NUCLEOTIDE SEQUENCE</scope>
    <source>
        <strain evidence="2">S4-41</strain>
    </source>
</reference>
<sequence length="277" mass="31520">MVEYVYILKNQSYLPYVLKIGRTKNSPVIRAKQIYWNATGVPEHFELVYVCQVPDCVVAEDAIHKVLSSYRKNGSREFFHIPLKVAKNALWSVCENLFGSAAVEVVIDEEVSGADVKKESSVKRHLKKEGGGRLVSCSIDEISESPIGTSVIDDGQKARIAVINEVLKEVFPISLDEMGESFSRDKEPEREIKVWEHMAKAYMKVATDELLSYEFKKEAYHLLLFRSMEYKSEVLKRIKGKVISRRVAKKILDAYELKPKPLSVRRGEVIITEFTGS</sequence>
<evidence type="ECO:0000259" key="1">
    <source>
        <dbReference type="SMART" id="SM00974"/>
    </source>
</evidence>
<proteinExistence type="predicted"/>
<dbReference type="InterPro" id="IPR018306">
    <property type="entry name" value="Phage_T5_Orf172_DNA-bd"/>
</dbReference>
<dbReference type="Pfam" id="PF10544">
    <property type="entry name" value="T5orf172"/>
    <property type="match status" value="1"/>
</dbReference>
<evidence type="ECO:0000313" key="3">
    <source>
        <dbReference type="Proteomes" id="UP001162135"/>
    </source>
</evidence>
<reference evidence="2" key="2">
    <citation type="submission" date="2017-11" db="EMBL/GenBank/DDBJ databases">
        <authorList>
            <person name="Das S.K."/>
        </authorList>
    </citation>
    <scope>NUCLEOTIDE SEQUENCE</scope>
    <source>
        <strain evidence="2">S4-41</strain>
    </source>
</reference>
<dbReference type="SMART" id="SM00974">
    <property type="entry name" value="T5orf172"/>
    <property type="match status" value="1"/>
</dbReference>
<feature type="domain" description="Bacteriophage T5 Orf172 DNA-binding" evidence="1">
    <location>
        <begin position="12"/>
        <end position="93"/>
    </location>
</feature>
<keyword evidence="3" id="KW-1185">Reference proteome</keyword>
<dbReference type="EMBL" id="PGFS01000001">
    <property type="protein sequence ID" value="MDH4572491.1"/>
    <property type="molecule type" value="Genomic_DNA"/>
</dbReference>
<name>A0ABT6I4D2_9GAMM</name>
<gene>
    <name evidence="2" type="ORF">CUR86_08475</name>
</gene>
<dbReference type="Proteomes" id="UP001162135">
    <property type="component" value="Unassembled WGS sequence"/>
</dbReference>
<protein>
    <recommendedName>
        <fullName evidence="1">Bacteriophage T5 Orf172 DNA-binding domain-containing protein</fullName>
    </recommendedName>
</protein>
<comment type="caution">
    <text evidence="2">The sequence shown here is derived from an EMBL/GenBank/DDBJ whole genome shotgun (WGS) entry which is preliminary data.</text>
</comment>
<evidence type="ECO:0000313" key="2">
    <source>
        <dbReference type="EMBL" id="MDH4572491.1"/>
    </source>
</evidence>
<accession>A0ABT6I4D2</accession>